<organism evidence="1 2">
    <name type="scientific">Beutenbergia cavernae (strain ATCC BAA-8 / DSM 12333 / CCUG 43141 / JCM 11478 / NBRC 16432 / NCIMB 13614 / HKI 0122)</name>
    <dbReference type="NCBI Taxonomy" id="471853"/>
    <lineage>
        <taxon>Bacteria</taxon>
        <taxon>Bacillati</taxon>
        <taxon>Actinomycetota</taxon>
        <taxon>Actinomycetes</taxon>
        <taxon>Micrococcales</taxon>
        <taxon>Beutenbergiaceae</taxon>
        <taxon>Beutenbergia</taxon>
    </lineage>
</organism>
<dbReference type="Proteomes" id="UP000007962">
    <property type="component" value="Chromosome"/>
</dbReference>
<dbReference type="HOGENOM" id="CLU_1988275_0_0_11"/>
<dbReference type="KEGG" id="bcv:Bcav_3728"/>
<reference evidence="1 2" key="1">
    <citation type="journal article" date="2009" name="Stand. Genomic Sci.">
        <title>Complete genome sequence of Beutenbergia cavernae type strain (HKI 0122).</title>
        <authorList>
            <person name="Land M."/>
            <person name="Pukall R."/>
            <person name="Abt B."/>
            <person name="Goker M."/>
            <person name="Rohde M."/>
            <person name="Glavina Del Rio T."/>
            <person name="Tice H."/>
            <person name="Copeland A."/>
            <person name="Cheng J.F."/>
            <person name="Lucas S."/>
            <person name="Chen F."/>
            <person name="Nolan M."/>
            <person name="Bruce D."/>
            <person name="Goodwin L."/>
            <person name="Pitluck S."/>
            <person name="Ivanova N."/>
            <person name="Mavromatis K."/>
            <person name="Ovchinnikova G."/>
            <person name="Pati A."/>
            <person name="Chen A."/>
            <person name="Palaniappan K."/>
            <person name="Hauser L."/>
            <person name="Chang Y.J."/>
            <person name="Jefferies C.C."/>
            <person name="Saunders E."/>
            <person name="Brettin T."/>
            <person name="Detter J.C."/>
            <person name="Han C."/>
            <person name="Chain P."/>
            <person name="Bristow J."/>
            <person name="Eisen J.A."/>
            <person name="Markowitz V."/>
            <person name="Hugenholtz P."/>
            <person name="Kyrpides N.C."/>
            <person name="Klenk H.P."/>
            <person name="Lapidus A."/>
        </authorList>
    </citation>
    <scope>NUCLEOTIDE SEQUENCE [LARGE SCALE GENOMIC DNA]</scope>
    <source>
        <strain evidence="2">ATCC BAA-8 / DSM 12333 / NBRC 16432</strain>
    </source>
</reference>
<dbReference type="EMBL" id="CP001618">
    <property type="protein sequence ID" value="ACQ81970.1"/>
    <property type="molecule type" value="Genomic_DNA"/>
</dbReference>
<evidence type="ECO:0000313" key="2">
    <source>
        <dbReference type="Proteomes" id="UP000007962"/>
    </source>
</evidence>
<gene>
    <name evidence="1" type="ordered locus">Bcav_3728</name>
</gene>
<name>C5C3R1_BEUC1</name>
<dbReference type="Pfam" id="PF10990">
    <property type="entry name" value="DUF2809"/>
    <property type="match status" value="1"/>
</dbReference>
<keyword evidence="2" id="KW-1185">Reference proteome</keyword>
<sequence length="125" mass="12055">MLAGAVVVGLAIQLVRDLPGSDVAGTLAYGVAAVGLAGVLWPRRGALLPGVVGTGAATAVELAQLTGIPAALAAHVPAVSLLLGRSFDPVDVITLVAGGAVATVALASRSHAHLPGSGPNARSEA</sequence>
<dbReference type="STRING" id="471853.Bcav_3728"/>
<accession>C5C3R1</accession>
<proteinExistence type="predicted"/>
<protein>
    <submittedName>
        <fullName evidence="1">Uncharacterized protein</fullName>
    </submittedName>
</protein>
<evidence type="ECO:0000313" key="1">
    <source>
        <dbReference type="EMBL" id="ACQ81970.1"/>
    </source>
</evidence>
<dbReference type="AlphaFoldDB" id="C5C3R1"/>
<dbReference type="InterPro" id="IPR021257">
    <property type="entry name" value="DUF2809"/>
</dbReference>